<dbReference type="GO" id="GO:0006779">
    <property type="term" value="P:porphyrin-containing compound biosynthetic process"/>
    <property type="evidence" value="ECO:0007669"/>
    <property type="project" value="InterPro"/>
</dbReference>
<evidence type="ECO:0000313" key="6">
    <source>
        <dbReference type="Proteomes" id="UP000184295"/>
    </source>
</evidence>
<dbReference type="STRING" id="1121881.SAMN02745225_01096"/>
<comment type="similarity">
    <text evidence="1">Belongs to the anaerobic coproporphyrinogen-III oxidase family. HemW subfamily.</text>
</comment>
<dbReference type="AlphaFoldDB" id="A0A1M4UUF5"/>
<dbReference type="SUPFAM" id="SSF102114">
    <property type="entry name" value="Radical SAM enzymes"/>
    <property type="match status" value="1"/>
</dbReference>
<keyword evidence="3" id="KW-0349">Heme</keyword>
<proteinExistence type="inferred from homology"/>
<dbReference type="CDD" id="cd01335">
    <property type="entry name" value="Radical_SAM"/>
    <property type="match status" value="1"/>
</dbReference>
<evidence type="ECO:0000256" key="1">
    <source>
        <dbReference type="ARBA" id="ARBA00006100"/>
    </source>
</evidence>
<dbReference type="RefSeq" id="WP_072789705.1">
    <property type="nucleotide sequence ID" value="NZ_FQUL01000012.1"/>
</dbReference>
<accession>A0A1M4UUF5</accession>
<keyword evidence="3" id="KW-0479">Metal-binding</keyword>
<evidence type="ECO:0000256" key="3">
    <source>
        <dbReference type="RuleBase" id="RU364116"/>
    </source>
</evidence>
<dbReference type="PANTHER" id="PTHR13932">
    <property type="entry name" value="COPROPORPHYRINIGEN III OXIDASE"/>
    <property type="match status" value="1"/>
</dbReference>
<dbReference type="InterPro" id="IPR034505">
    <property type="entry name" value="Coproporphyrinogen-III_oxidase"/>
</dbReference>
<comment type="function">
    <text evidence="3">Probably acts as a heme chaperone, transferring heme to an unknown acceptor. Binds one molecule of heme per monomer, possibly covalently. Binds 1 [4Fe-4S] cluster. The cluster is coordinated with 3 cysteines and an exchangeable S-adenosyl-L-methionine.</text>
</comment>
<reference evidence="6" key="1">
    <citation type="submission" date="2016-11" db="EMBL/GenBank/DDBJ databases">
        <authorList>
            <person name="Varghese N."/>
            <person name="Submissions S."/>
        </authorList>
    </citation>
    <scope>NUCLEOTIDE SEQUENCE [LARGE SCALE GENOMIC DNA]</scope>
    <source>
        <strain evidence="6">DSM 19514</strain>
    </source>
</reference>
<keyword evidence="3" id="KW-0408">Iron</keyword>
<keyword evidence="3" id="KW-0004">4Fe-4S</keyword>
<dbReference type="PANTHER" id="PTHR13932:SF5">
    <property type="entry name" value="RADICAL S-ADENOSYL METHIONINE DOMAIN-CONTAINING PROTEIN 1, MITOCHONDRIAL"/>
    <property type="match status" value="1"/>
</dbReference>
<evidence type="ECO:0000259" key="4">
    <source>
        <dbReference type="PROSITE" id="PS51918"/>
    </source>
</evidence>
<dbReference type="GO" id="GO:0005737">
    <property type="term" value="C:cytoplasm"/>
    <property type="evidence" value="ECO:0007669"/>
    <property type="project" value="UniProtKB-SubCell"/>
</dbReference>
<dbReference type="OrthoDB" id="9808022at2"/>
<keyword evidence="6" id="KW-1185">Reference proteome</keyword>
<sequence>MLLDDLRKDPLAYSPGVYVHIPFCAAVCSYCAFSVEVFRNGSSSAYIEALTQELRSRLSEIDSNVKSLYIGGGTPSILEPSELYKVVEVLHGTQLVEFTLEANPESITKAKLKSYKEMGVSRISLGVQSFDDKVLKFFGRSHSVLQAIEAIDAVAEFGLELSLDIIYGSGAEDEGSFDLTVSALREVADRLDHVSCYALTLEPRTRLHHRYRHTLVKDQVVKDEDVLASRYYRLDEELLELGFYNYEISNWAKADKECRHNMNYWLRGEYLGVGSSAHSFIGSVRAANEFSPKRYVETIYNVGSAITSMEHLSSEQERIEKILLGIRCSVGVERSIAGEIPSSLEALVEETDGFFTLTRDGRMLADMVALKLISNK</sequence>
<dbReference type="Proteomes" id="UP000184295">
    <property type="component" value="Unassembled WGS sequence"/>
</dbReference>
<dbReference type="GO" id="GO:0051539">
    <property type="term" value="F:4 iron, 4 sulfur cluster binding"/>
    <property type="evidence" value="ECO:0007669"/>
    <property type="project" value="UniProtKB-UniRule"/>
</dbReference>
<keyword evidence="3" id="KW-0143">Chaperone</keyword>
<dbReference type="SFLD" id="SFLDF00562">
    <property type="entry name" value="HemN-like__clustered_with_heat"/>
    <property type="match status" value="1"/>
</dbReference>
<dbReference type="SFLD" id="SFLDG01065">
    <property type="entry name" value="anaerobic_coproporphyrinogen-I"/>
    <property type="match status" value="1"/>
</dbReference>
<dbReference type="SFLD" id="SFLDS00029">
    <property type="entry name" value="Radical_SAM"/>
    <property type="match status" value="1"/>
</dbReference>
<comment type="subcellular location">
    <subcellularLocation>
        <location evidence="3">Cytoplasm</location>
    </subcellularLocation>
</comment>
<dbReference type="Gene3D" id="3.80.30.20">
    <property type="entry name" value="tm_1862 like domain"/>
    <property type="match status" value="1"/>
</dbReference>
<evidence type="ECO:0000313" key="5">
    <source>
        <dbReference type="EMBL" id="SHE60309.1"/>
    </source>
</evidence>
<dbReference type="InterPro" id="IPR058240">
    <property type="entry name" value="rSAM_sf"/>
</dbReference>
<name>A0A1M4UUF5_9ACTN</name>
<dbReference type="Pfam" id="PF04055">
    <property type="entry name" value="Radical_SAM"/>
    <property type="match status" value="1"/>
</dbReference>
<dbReference type="GO" id="GO:0004109">
    <property type="term" value="F:coproporphyrinogen oxidase activity"/>
    <property type="evidence" value="ECO:0007669"/>
    <property type="project" value="InterPro"/>
</dbReference>
<dbReference type="PROSITE" id="PS51918">
    <property type="entry name" value="RADICAL_SAM"/>
    <property type="match status" value="1"/>
</dbReference>
<feature type="domain" description="Radical SAM core" evidence="4">
    <location>
        <begin position="9"/>
        <end position="244"/>
    </location>
</feature>
<dbReference type="InterPro" id="IPR007197">
    <property type="entry name" value="rSAM"/>
</dbReference>
<organism evidence="5 6">
    <name type="scientific">Ferrithrix thermotolerans DSM 19514</name>
    <dbReference type="NCBI Taxonomy" id="1121881"/>
    <lineage>
        <taxon>Bacteria</taxon>
        <taxon>Bacillati</taxon>
        <taxon>Actinomycetota</taxon>
        <taxon>Acidimicrobiia</taxon>
        <taxon>Acidimicrobiales</taxon>
        <taxon>Acidimicrobiaceae</taxon>
        <taxon>Ferrithrix</taxon>
    </lineage>
</organism>
<dbReference type="GO" id="GO:0046872">
    <property type="term" value="F:metal ion binding"/>
    <property type="evidence" value="ECO:0007669"/>
    <property type="project" value="UniProtKB-UniRule"/>
</dbReference>
<keyword evidence="3" id="KW-0411">Iron-sulfur</keyword>
<protein>
    <recommendedName>
        <fullName evidence="2 3">Heme chaperone HemW</fullName>
    </recommendedName>
</protein>
<dbReference type="SMART" id="SM00729">
    <property type="entry name" value="Elp3"/>
    <property type="match status" value="1"/>
</dbReference>
<evidence type="ECO:0000256" key="2">
    <source>
        <dbReference type="ARBA" id="ARBA00017228"/>
    </source>
</evidence>
<dbReference type="InterPro" id="IPR004559">
    <property type="entry name" value="HemW-like"/>
</dbReference>
<keyword evidence="3" id="KW-0963">Cytoplasm</keyword>
<keyword evidence="3" id="KW-0949">S-adenosyl-L-methionine</keyword>
<dbReference type="InterPro" id="IPR006638">
    <property type="entry name" value="Elp3/MiaA/NifB-like_rSAM"/>
</dbReference>
<gene>
    <name evidence="5" type="ORF">SAMN02745225_01096</name>
</gene>
<dbReference type="InterPro" id="IPR023404">
    <property type="entry name" value="rSAM_horseshoe"/>
</dbReference>
<dbReference type="NCBIfam" id="TIGR00539">
    <property type="entry name" value="hemN_rel"/>
    <property type="match status" value="1"/>
</dbReference>
<dbReference type="EMBL" id="FQUL01000012">
    <property type="protein sequence ID" value="SHE60309.1"/>
    <property type="molecule type" value="Genomic_DNA"/>
</dbReference>